<evidence type="ECO:0000313" key="3">
    <source>
        <dbReference type="Proteomes" id="UP001521785"/>
    </source>
</evidence>
<feature type="region of interest" description="Disordered" evidence="1">
    <location>
        <begin position="26"/>
        <end position="49"/>
    </location>
</feature>
<proteinExistence type="predicted"/>
<dbReference type="EMBL" id="JAKJXO020000002">
    <property type="protein sequence ID" value="KAL1610746.1"/>
    <property type="molecule type" value="Genomic_DNA"/>
</dbReference>
<name>A0ABR3S235_9PLEO</name>
<dbReference type="Pfam" id="PF14441">
    <property type="entry name" value="OTT_1508_deam"/>
    <property type="match status" value="1"/>
</dbReference>
<reference evidence="2 3" key="1">
    <citation type="submission" date="2024-02" db="EMBL/GenBank/DDBJ databases">
        <title>De novo assembly and annotation of 12 fungi associated with fruit tree decline syndrome in Ontario, Canada.</title>
        <authorList>
            <person name="Sulman M."/>
            <person name="Ellouze W."/>
            <person name="Ilyukhin E."/>
        </authorList>
    </citation>
    <scope>NUCLEOTIDE SEQUENCE [LARGE SCALE GENOMIC DNA]</scope>
    <source>
        <strain evidence="2 3">M42-189</strain>
    </source>
</reference>
<evidence type="ECO:0000256" key="1">
    <source>
        <dbReference type="SAM" id="MobiDB-lite"/>
    </source>
</evidence>
<organism evidence="2 3">
    <name type="scientific">Paraconiothyrium brasiliense</name>
    <dbReference type="NCBI Taxonomy" id="300254"/>
    <lineage>
        <taxon>Eukaryota</taxon>
        <taxon>Fungi</taxon>
        <taxon>Dikarya</taxon>
        <taxon>Ascomycota</taxon>
        <taxon>Pezizomycotina</taxon>
        <taxon>Dothideomycetes</taxon>
        <taxon>Pleosporomycetidae</taxon>
        <taxon>Pleosporales</taxon>
        <taxon>Massarineae</taxon>
        <taxon>Didymosphaeriaceae</taxon>
        <taxon>Paraconiothyrium</taxon>
    </lineage>
</organism>
<dbReference type="Proteomes" id="UP001521785">
    <property type="component" value="Unassembled WGS sequence"/>
</dbReference>
<dbReference type="InterPro" id="IPR027796">
    <property type="entry name" value="OTT_1508_deam-like"/>
</dbReference>
<keyword evidence="3" id="KW-1185">Reference proteome</keyword>
<protein>
    <submittedName>
        <fullName evidence="2">Uncharacterized protein</fullName>
    </submittedName>
</protein>
<evidence type="ECO:0000313" key="2">
    <source>
        <dbReference type="EMBL" id="KAL1610746.1"/>
    </source>
</evidence>
<feature type="compositionally biased region" description="Basic and acidic residues" evidence="1">
    <location>
        <begin position="32"/>
        <end position="42"/>
    </location>
</feature>
<accession>A0ABR3S235</accession>
<gene>
    <name evidence="2" type="ORF">SLS60_002416</name>
</gene>
<sequence>MRRTREPKSVADSIGDAISLLALLGRPLQDPRPSEIVDKAGTDEDPDEKYFSSIAEDDEENVDLEDLEYFEDEAATGNPSTPKEKRIVAIKKILLDRLAEILARFKSSPKTKNHHLDAKHVCATMLREHKGAQCLQILCAKNEGLDAVDKQFLNDWTELMAAIAGKEKATDEQRSSLLDMLVQHQWPRIVYYLEQIADTFRKQQHDRSGPWNGVLQPLTAASLKQLPCPMDARKWEDNLGLQYMILKDVLQDDEHDCIAVESQATIVNTRIEALDTHLRKICDEESAHDYDVPNVENLVIAAFGLWRTVQTRTSFKASIARMFPASKARSVAERALLFLCRIKYAQEVFIEAAESIPAFRKINIVPIPWERDASRNLDRRTVAPTQVLERLEIPVETHWTEMLQSPKAQARYSYLRAGPRHMHAEMQMAQHVDCIEASGAEGAGELYPYVGCSKLCCYLCCCFLLAYRRFGFRGTHMGLTNMWLAPVVDVQTYPDLHLASERLLTYLKMALRTTLSQSSTMSPGAMRAQSTLGLSTAKLALQDLEPMEEPRDGLR</sequence>
<comment type="caution">
    <text evidence="2">The sequence shown here is derived from an EMBL/GenBank/DDBJ whole genome shotgun (WGS) entry which is preliminary data.</text>
</comment>